<evidence type="ECO:0000313" key="2">
    <source>
        <dbReference type="Proteomes" id="UP000626092"/>
    </source>
</evidence>
<name>A0A834GN53_RHOSS</name>
<reference evidence="1" key="1">
    <citation type="submission" date="2019-11" db="EMBL/GenBank/DDBJ databases">
        <authorList>
            <person name="Liu Y."/>
            <person name="Hou J."/>
            <person name="Li T.-Q."/>
            <person name="Guan C.-H."/>
            <person name="Wu X."/>
            <person name="Wu H.-Z."/>
            <person name="Ling F."/>
            <person name="Zhang R."/>
            <person name="Shi X.-G."/>
            <person name="Ren J.-P."/>
            <person name="Chen E.-F."/>
            <person name="Sun J.-M."/>
        </authorList>
    </citation>
    <scope>NUCLEOTIDE SEQUENCE</scope>
    <source>
        <strain evidence="1">Adult_tree_wgs_1</strain>
        <tissue evidence="1">Leaves</tissue>
    </source>
</reference>
<keyword evidence="2" id="KW-1185">Reference proteome</keyword>
<sequence>MNQETFTMQMLKKVKEQVVKQHKENRHKEMTNVMFPCLNVEKIQNLSLADLNEMGCLVGQNIRDVERSIDAILGMIVHIEIYNGAMKYHGSHCEQEHLHILKGGTLLASRDTIVKTFYAVGIPVVQSCTHDPDMLSEQAFKASASYTGETSSN</sequence>
<proteinExistence type="predicted"/>
<dbReference type="OrthoDB" id="1726035at2759"/>
<organism evidence="1 2">
    <name type="scientific">Rhododendron simsii</name>
    <name type="common">Sims's rhododendron</name>
    <dbReference type="NCBI Taxonomy" id="118357"/>
    <lineage>
        <taxon>Eukaryota</taxon>
        <taxon>Viridiplantae</taxon>
        <taxon>Streptophyta</taxon>
        <taxon>Embryophyta</taxon>
        <taxon>Tracheophyta</taxon>
        <taxon>Spermatophyta</taxon>
        <taxon>Magnoliopsida</taxon>
        <taxon>eudicotyledons</taxon>
        <taxon>Gunneridae</taxon>
        <taxon>Pentapetalae</taxon>
        <taxon>asterids</taxon>
        <taxon>Ericales</taxon>
        <taxon>Ericaceae</taxon>
        <taxon>Ericoideae</taxon>
        <taxon>Rhodoreae</taxon>
        <taxon>Rhododendron</taxon>
    </lineage>
</organism>
<protein>
    <submittedName>
        <fullName evidence="1">Uncharacterized protein</fullName>
    </submittedName>
</protein>
<evidence type="ECO:0000313" key="1">
    <source>
        <dbReference type="EMBL" id="KAF7137335.1"/>
    </source>
</evidence>
<dbReference type="Proteomes" id="UP000626092">
    <property type="component" value="Unassembled WGS sequence"/>
</dbReference>
<comment type="caution">
    <text evidence="1">The sequence shown here is derived from an EMBL/GenBank/DDBJ whole genome shotgun (WGS) entry which is preliminary data.</text>
</comment>
<gene>
    <name evidence="1" type="ORF">RHSIM_Rhsim07G0043300</name>
</gene>
<accession>A0A834GN53</accession>
<dbReference type="EMBL" id="WJXA01000007">
    <property type="protein sequence ID" value="KAF7137335.1"/>
    <property type="molecule type" value="Genomic_DNA"/>
</dbReference>
<dbReference type="AlphaFoldDB" id="A0A834GN53"/>